<dbReference type="OrthoDB" id="2536450at2759"/>
<sequence length="246" mass="25177">MVKAQSISSQCESALAGVLTDSGAACLNPTGLIPILQASNDTSLIAPLNTWDQAMCKSSVCTNATLASVTSDITSGCQTELGSLGLGNISSAELTTIVQQLYPSVREILCSQDTSNNTLCPTEFLTNLQSVTGTFTLASAETFLNQVVSSGVPNIPKSVECTDCTKQWYNIIKAAFPDVVSSDAESNVSGTCGSDFVNGQTPSDVAAFGTSGSSTSGDTSGAASTHVDARRAFVAVAVLSPLVALL</sequence>
<evidence type="ECO:0000313" key="1">
    <source>
        <dbReference type="EMBL" id="KIP02403.1"/>
    </source>
</evidence>
<gene>
    <name evidence="1" type="ORF">PHLGIDRAFT_122504</name>
</gene>
<organism evidence="1 2">
    <name type="scientific">Phlebiopsis gigantea (strain 11061_1 CR5-6)</name>
    <name type="common">White-rot fungus</name>
    <name type="synonym">Peniophora gigantea</name>
    <dbReference type="NCBI Taxonomy" id="745531"/>
    <lineage>
        <taxon>Eukaryota</taxon>
        <taxon>Fungi</taxon>
        <taxon>Dikarya</taxon>
        <taxon>Basidiomycota</taxon>
        <taxon>Agaricomycotina</taxon>
        <taxon>Agaricomycetes</taxon>
        <taxon>Polyporales</taxon>
        <taxon>Phanerochaetaceae</taxon>
        <taxon>Phlebiopsis</taxon>
    </lineage>
</organism>
<dbReference type="Proteomes" id="UP000053257">
    <property type="component" value="Unassembled WGS sequence"/>
</dbReference>
<dbReference type="PANTHER" id="PTHR34862">
    <property type="entry name" value="SPARK DOMAIN-CONTAINING PROTEIN"/>
    <property type="match status" value="1"/>
</dbReference>
<protein>
    <submittedName>
        <fullName evidence="1">Uncharacterized protein</fullName>
    </submittedName>
</protein>
<dbReference type="AlphaFoldDB" id="A0A0C3PBP9"/>
<accession>A0A0C3PBP9</accession>
<name>A0A0C3PBP9_PHLG1</name>
<dbReference type="EMBL" id="KN840678">
    <property type="protein sequence ID" value="KIP02403.1"/>
    <property type="molecule type" value="Genomic_DNA"/>
</dbReference>
<dbReference type="PANTHER" id="PTHR34862:SF1">
    <property type="entry name" value="SPARK DOMAIN-CONTAINING PROTEIN"/>
    <property type="match status" value="1"/>
</dbReference>
<dbReference type="HOGENOM" id="CLU_084277_0_0_1"/>
<reference evidence="1 2" key="1">
    <citation type="journal article" date="2014" name="PLoS Genet.">
        <title>Analysis of the Phlebiopsis gigantea genome, transcriptome and secretome provides insight into its pioneer colonization strategies of wood.</title>
        <authorList>
            <person name="Hori C."/>
            <person name="Ishida T."/>
            <person name="Igarashi K."/>
            <person name="Samejima M."/>
            <person name="Suzuki H."/>
            <person name="Master E."/>
            <person name="Ferreira P."/>
            <person name="Ruiz-Duenas F.J."/>
            <person name="Held B."/>
            <person name="Canessa P."/>
            <person name="Larrondo L.F."/>
            <person name="Schmoll M."/>
            <person name="Druzhinina I.S."/>
            <person name="Kubicek C.P."/>
            <person name="Gaskell J.A."/>
            <person name="Kersten P."/>
            <person name="St John F."/>
            <person name="Glasner J."/>
            <person name="Sabat G."/>
            <person name="Splinter BonDurant S."/>
            <person name="Syed K."/>
            <person name="Yadav J."/>
            <person name="Mgbeahuruike A.C."/>
            <person name="Kovalchuk A."/>
            <person name="Asiegbu F.O."/>
            <person name="Lackner G."/>
            <person name="Hoffmeister D."/>
            <person name="Rencoret J."/>
            <person name="Gutierrez A."/>
            <person name="Sun H."/>
            <person name="Lindquist E."/>
            <person name="Barry K."/>
            <person name="Riley R."/>
            <person name="Grigoriev I.V."/>
            <person name="Henrissat B."/>
            <person name="Kues U."/>
            <person name="Berka R.M."/>
            <person name="Martinez A.T."/>
            <person name="Covert S.F."/>
            <person name="Blanchette R.A."/>
            <person name="Cullen D."/>
        </authorList>
    </citation>
    <scope>NUCLEOTIDE SEQUENCE [LARGE SCALE GENOMIC DNA]</scope>
    <source>
        <strain evidence="1 2">11061_1 CR5-6</strain>
    </source>
</reference>
<evidence type="ECO:0000313" key="2">
    <source>
        <dbReference type="Proteomes" id="UP000053257"/>
    </source>
</evidence>
<keyword evidence="2" id="KW-1185">Reference proteome</keyword>
<proteinExistence type="predicted"/>